<dbReference type="EMBL" id="DSKA01000164">
    <property type="protein sequence ID" value="HEE18350.1"/>
    <property type="molecule type" value="Genomic_DNA"/>
</dbReference>
<dbReference type="SUPFAM" id="SSF53244">
    <property type="entry name" value="MurD-like peptide ligases, peptide-binding domain"/>
    <property type="match status" value="1"/>
</dbReference>
<dbReference type="Pfam" id="PF01225">
    <property type="entry name" value="Mur_ligase"/>
    <property type="match status" value="1"/>
</dbReference>
<accession>A0A7C1NBS9</accession>
<dbReference type="InterPro" id="IPR005863">
    <property type="entry name" value="UDP-N-AcMur_synth"/>
</dbReference>
<keyword evidence="1 10" id="KW-0963">Cytoplasm</keyword>
<comment type="similarity">
    <text evidence="10">Belongs to the MurCDEF family. MurF subfamily.</text>
</comment>
<evidence type="ECO:0000256" key="1">
    <source>
        <dbReference type="ARBA" id="ARBA00022490"/>
    </source>
</evidence>
<keyword evidence="7 10" id="KW-0573">Peptidoglycan synthesis</keyword>
<dbReference type="Pfam" id="PF08245">
    <property type="entry name" value="Mur_ligase_M"/>
    <property type="match status" value="1"/>
</dbReference>
<gene>
    <name evidence="10" type="primary">murF</name>
    <name evidence="16" type="ORF">ENP62_02220</name>
    <name evidence="15" type="ORF">ENP94_01980</name>
</gene>
<dbReference type="InterPro" id="IPR036565">
    <property type="entry name" value="Mur-like_cat_sf"/>
</dbReference>
<evidence type="ECO:0000256" key="2">
    <source>
        <dbReference type="ARBA" id="ARBA00022598"/>
    </source>
</evidence>
<keyword evidence="4 10" id="KW-0547">Nucleotide-binding</keyword>
<organism evidence="15">
    <name type="scientific">candidate division WOR-3 bacterium</name>
    <dbReference type="NCBI Taxonomy" id="2052148"/>
    <lineage>
        <taxon>Bacteria</taxon>
        <taxon>Bacteria division WOR-3</taxon>
    </lineage>
</organism>
<keyword evidence="5 10" id="KW-0067">ATP-binding</keyword>
<dbReference type="EC" id="6.3.2.10" evidence="10 11"/>
<dbReference type="HAMAP" id="MF_02019">
    <property type="entry name" value="MurF"/>
    <property type="match status" value="1"/>
</dbReference>
<evidence type="ECO:0000313" key="15">
    <source>
        <dbReference type="EMBL" id="HEA86763.1"/>
    </source>
</evidence>
<dbReference type="GO" id="GO:0071555">
    <property type="term" value="P:cell wall organization"/>
    <property type="evidence" value="ECO:0007669"/>
    <property type="project" value="UniProtKB-KW"/>
</dbReference>
<comment type="caution">
    <text evidence="15">The sequence shown here is derived from an EMBL/GenBank/DDBJ whole genome shotgun (WGS) entry which is preliminary data.</text>
</comment>
<proteinExistence type="inferred from homology"/>
<dbReference type="PANTHER" id="PTHR43024:SF1">
    <property type="entry name" value="UDP-N-ACETYLMURAMOYL-TRIPEPTIDE--D-ALANYL-D-ALANINE LIGASE"/>
    <property type="match status" value="1"/>
</dbReference>
<evidence type="ECO:0000256" key="5">
    <source>
        <dbReference type="ARBA" id="ARBA00022840"/>
    </source>
</evidence>
<dbReference type="InterPro" id="IPR000713">
    <property type="entry name" value="Mur_ligase_N"/>
</dbReference>
<dbReference type="GO" id="GO:0047480">
    <property type="term" value="F:UDP-N-acetylmuramoyl-tripeptide-D-alanyl-D-alanine ligase activity"/>
    <property type="evidence" value="ECO:0007669"/>
    <property type="project" value="UniProtKB-UniRule"/>
</dbReference>
<evidence type="ECO:0000256" key="3">
    <source>
        <dbReference type="ARBA" id="ARBA00022618"/>
    </source>
</evidence>
<keyword evidence="6 10" id="KW-0133">Cell shape</keyword>
<dbReference type="SUPFAM" id="SSF63418">
    <property type="entry name" value="MurE/MurF N-terminal domain"/>
    <property type="match status" value="1"/>
</dbReference>
<keyword evidence="2 10" id="KW-0436">Ligase</keyword>
<name>A0A7C1NBS9_UNCW3</name>
<dbReference type="Gene3D" id="3.40.1390.10">
    <property type="entry name" value="MurE/MurF, N-terminal domain"/>
    <property type="match status" value="1"/>
</dbReference>
<dbReference type="GO" id="GO:0008360">
    <property type="term" value="P:regulation of cell shape"/>
    <property type="evidence" value="ECO:0007669"/>
    <property type="project" value="UniProtKB-KW"/>
</dbReference>
<dbReference type="Pfam" id="PF02875">
    <property type="entry name" value="Mur_ligase_C"/>
    <property type="match status" value="1"/>
</dbReference>
<dbReference type="GO" id="GO:0005524">
    <property type="term" value="F:ATP binding"/>
    <property type="evidence" value="ECO:0007669"/>
    <property type="project" value="UniProtKB-UniRule"/>
</dbReference>
<dbReference type="InterPro" id="IPR013221">
    <property type="entry name" value="Mur_ligase_cen"/>
</dbReference>
<dbReference type="UniPathway" id="UPA00219"/>
<comment type="pathway">
    <text evidence="10 11">Cell wall biogenesis; peptidoglycan biosynthesis.</text>
</comment>
<dbReference type="GO" id="GO:0009252">
    <property type="term" value="P:peptidoglycan biosynthetic process"/>
    <property type="evidence" value="ECO:0007669"/>
    <property type="project" value="UniProtKB-UniRule"/>
</dbReference>
<dbReference type="InterPro" id="IPR036615">
    <property type="entry name" value="Mur_ligase_C_dom_sf"/>
</dbReference>
<protein>
    <recommendedName>
        <fullName evidence="10 11">UDP-N-acetylmuramoyl-tripeptide--D-alanyl-D-alanine ligase</fullName>
        <ecNumber evidence="10 11">6.3.2.10</ecNumber>
    </recommendedName>
    <alternativeName>
        <fullName evidence="10">D-alanyl-D-alanine-adding enzyme</fullName>
    </alternativeName>
</protein>
<dbReference type="InterPro" id="IPR035911">
    <property type="entry name" value="MurE/MurF_N"/>
</dbReference>
<dbReference type="Gene3D" id="3.40.1190.10">
    <property type="entry name" value="Mur-like, catalytic domain"/>
    <property type="match status" value="1"/>
</dbReference>
<keyword evidence="3 10" id="KW-0132">Cell division</keyword>
<evidence type="ECO:0000256" key="10">
    <source>
        <dbReference type="HAMAP-Rule" id="MF_02019"/>
    </source>
</evidence>
<dbReference type="InterPro" id="IPR004101">
    <property type="entry name" value="Mur_ligase_C"/>
</dbReference>
<evidence type="ECO:0000259" key="13">
    <source>
        <dbReference type="Pfam" id="PF02875"/>
    </source>
</evidence>
<dbReference type="InterPro" id="IPR051046">
    <property type="entry name" value="MurCDEF_CellWall_CoF430Synth"/>
</dbReference>
<dbReference type="EMBL" id="DSLG01000002">
    <property type="protein sequence ID" value="HEA86763.1"/>
    <property type="molecule type" value="Genomic_DNA"/>
</dbReference>
<evidence type="ECO:0000256" key="9">
    <source>
        <dbReference type="ARBA" id="ARBA00023316"/>
    </source>
</evidence>
<comment type="catalytic activity">
    <reaction evidence="10 11">
        <text>D-alanyl-D-alanine + UDP-N-acetyl-alpha-D-muramoyl-L-alanyl-gamma-D-glutamyl-meso-2,6-diaminopimelate + ATP = UDP-N-acetyl-alpha-D-muramoyl-L-alanyl-gamma-D-glutamyl-meso-2,6-diaminopimeloyl-D-alanyl-D-alanine + ADP + phosphate + H(+)</text>
        <dbReference type="Rhea" id="RHEA:28374"/>
        <dbReference type="ChEBI" id="CHEBI:15378"/>
        <dbReference type="ChEBI" id="CHEBI:30616"/>
        <dbReference type="ChEBI" id="CHEBI:43474"/>
        <dbReference type="ChEBI" id="CHEBI:57822"/>
        <dbReference type="ChEBI" id="CHEBI:61386"/>
        <dbReference type="ChEBI" id="CHEBI:83905"/>
        <dbReference type="ChEBI" id="CHEBI:456216"/>
        <dbReference type="EC" id="6.3.2.10"/>
    </reaction>
</comment>
<keyword evidence="8 10" id="KW-0131">Cell cycle</keyword>
<evidence type="ECO:0000259" key="14">
    <source>
        <dbReference type="Pfam" id="PF08245"/>
    </source>
</evidence>
<evidence type="ECO:0000259" key="12">
    <source>
        <dbReference type="Pfam" id="PF01225"/>
    </source>
</evidence>
<dbReference type="SUPFAM" id="SSF53623">
    <property type="entry name" value="MurD-like peptide ligases, catalytic domain"/>
    <property type="match status" value="1"/>
</dbReference>
<feature type="domain" description="Mur ligase C-terminal" evidence="13">
    <location>
        <begin position="317"/>
        <end position="441"/>
    </location>
</feature>
<evidence type="ECO:0000256" key="7">
    <source>
        <dbReference type="ARBA" id="ARBA00022984"/>
    </source>
</evidence>
<evidence type="ECO:0000313" key="16">
    <source>
        <dbReference type="EMBL" id="HEE18350.1"/>
    </source>
</evidence>
<sequence>MEPVRIDEVVMATAGSLTAGKPELVITGVGVDSRSISPGELFVAIKGKRMNGHQFVADAVRRGAVAILVSEPVPLPADAPVAVVQVADTREALLDLARWYRSRLKPRVVAITGSNGKTTTKELLAGLLKSRFTVVKARGSYNNDIGVPLTVLAMDRTTQIGIFEIEMNELGGTKKLARICQPEIGIITNVGDTHLEYMGDRMGVAQEKNELVEMLPETGLAILNYDDSLVMKMSRAGCRIRTFGLNPGAEVSAFNIRDLGLSGTQFQLLGKYPVHLSFPGKHNISNFLAAAAAANELGLSWQEISQNAGTLVLPTQRLTVKNLSTITLIDDSFNANPQSMQAALEVLANSTAREFRLAVLGDMLELGGRSAELHRQVGEFAGRIVGRLITVGTLAQLISEGAETAGLPADRIRHYHSSGEVGEELFDFIKPGDTILVKGSRAMAMERITQLIVRFYGEKTD</sequence>
<evidence type="ECO:0000256" key="8">
    <source>
        <dbReference type="ARBA" id="ARBA00023306"/>
    </source>
</evidence>
<comment type="function">
    <text evidence="10 11">Involved in cell wall formation. Catalyzes the final step in the synthesis of UDP-N-acetylmuramoyl-pentapeptide, the precursor of murein.</text>
</comment>
<dbReference type="AlphaFoldDB" id="A0A7C1NBS9"/>
<evidence type="ECO:0000256" key="4">
    <source>
        <dbReference type="ARBA" id="ARBA00022741"/>
    </source>
</evidence>
<feature type="domain" description="Mur ligase N-terminal catalytic" evidence="12">
    <location>
        <begin position="26"/>
        <end position="99"/>
    </location>
</feature>
<dbReference type="PANTHER" id="PTHR43024">
    <property type="entry name" value="UDP-N-ACETYLMURAMOYL-TRIPEPTIDE--D-ALANYL-D-ALANINE LIGASE"/>
    <property type="match status" value="1"/>
</dbReference>
<feature type="domain" description="Mur ligase central" evidence="14">
    <location>
        <begin position="111"/>
        <end position="294"/>
    </location>
</feature>
<evidence type="ECO:0000256" key="11">
    <source>
        <dbReference type="RuleBase" id="RU004136"/>
    </source>
</evidence>
<dbReference type="Gene3D" id="3.90.190.20">
    <property type="entry name" value="Mur ligase, C-terminal domain"/>
    <property type="match status" value="1"/>
</dbReference>
<evidence type="ECO:0000256" key="6">
    <source>
        <dbReference type="ARBA" id="ARBA00022960"/>
    </source>
</evidence>
<comment type="subcellular location">
    <subcellularLocation>
        <location evidence="10 11">Cytoplasm</location>
    </subcellularLocation>
</comment>
<dbReference type="GO" id="GO:0005737">
    <property type="term" value="C:cytoplasm"/>
    <property type="evidence" value="ECO:0007669"/>
    <property type="project" value="UniProtKB-SubCell"/>
</dbReference>
<dbReference type="NCBIfam" id="TIGR01143">
    <property type="entry name" value="murF"/>
    <property type="match status" value="1"/>
</dbReference>
<dbReference type="GO" id="GO:0051301">
    <property type="term" value="P:cell division"/>
    <property type="evidence" value="ECO:0007669"/>
    <property type="project" value="UniProtKB-KW"/>
</dbReference>
<reference evidence="15" key="1">
    <citation type="journal article" date="2020" name="mSystems">
        <title>Genome- and Community-Level Interaction Insights into Carbon Utilization and Element Cycling Functions of Hydrothermarchaeota in Hydrothermal Sediment.</title>
        <authorList>
            <person name="Zhou Z."/>
            <person name="Liu Y."/>
            <person name="Xu W."/>
            <person name="Pan J."/>
            <person name="Luo Z.H."/>
            <person name="Li M."/>
        </authorList>
    </citation>
    <scope>NUCLEOTIDE SEQUENCE [LARGE SCALE GENOMIC DNA]</scope>
    <source>
        <strain evidence="16">SpSt-236</strain>
        <strain evidence="15">SpSt-265</strain>
    </source>
</reference>
<feature type="binding site" evidence="10">
    <location>
        <begin position="113"/>
        <end position="119"/>
    </location>
    <ligand>
        <name>ATP</name>
        <dbReference type="ChEBI" id="CHEBI:30616"/>
    </ligand>
</feature>
<keyword evidence="9 10" id="KW-0961">Cell wall biogenesis/degradation</keyword>